<dbReference type="EMBL" id="JBEPMM010000002">
    <property type="protein sequence ID" value="MET3691770.1"/>
    <property type="molecule type" value="Genomic_DNA"/>
</dbReference>
<dbReference type="PROSITE" id="PS51332">
    <property type="entry name" value="B12_BINDING"/>
    <property type="match status" value="1"/>
</dbReference>
<name>A0ABV2L4S9_9HYPH</name>
<protein>
    <submittedName>
        <fullName evidence="2">Methanogenic corrinoid protein MtbC1</fullName>
    </submittedName>
</protein>
<dbReference type="Proteomes" id="UP001549145">
    <property type="component" value="Unassembled WGS sequence"/>
</dbReference>
<gene>
    <name evidence="2" type="ORF">ABID43_001295</name>
</gene>
<evidence type="ECO:0000259" key="1">
    <source>
        <dbReference type="PROSITE" id="PS51332"/>
    </source>
</evidence>
<reference evidence="2 3" key="1">
    <citation type="submission" date="2024-06" db="EMBL/GenBank/DDBJ databases">
        <title>Genomic Encyclopedia of Type Strains, Phase IV (KMG-IV): sequencing the most valuable type-strain genomes for metagenomic binning, comparative biology and taxonomic classification.</title>
        <authorList>
            <person name="Goeker M."/>
        </authorList>
    </citation>
    <scope>NUCLEOTIDE SEQUENCE [LARGE SCALE GENOMIC DNA]</scope>
    <source>
        <strain evidence="2 3">DSM 21331</strain>
    </source>
</reference>
<keyword evidence="3" id="KW-1185">Reference proteome</keyword>
<dbReference type="InterPro" id="IPR006158">
    <property type="entry name" value="Cobalamin-bd"/>
</dbReference>
<comment type="caution">
    <text evidence="2">The sequence shown here is derived from an EMBL/GenBank/DDBJ whole genome shotgun (WGS) entry which is preliminary data.</text>
</comment>
<sequence length="294" mass="31724">MDDVRQFGDCLRYEFSGRDFSELFDIDLGAKPVDARRKQSLQKGLASLVEAEIIPRLMLAHRPEPAARQCNILPDSDQIAAFAVLVLAPGDDGLEAGVAELLGSGLSLDSLLLDLLAPTARHLGILWEEDHCDFVDVTRAMGRLHRILRDLTQRIGAENDASPQARAILLLPCPGDSHSFGVAVVERFFVAAGWDVTCPGTRPDGELQVIARDGWFDVVGLSLASEVLLPKVTETIAALRRHSRNPALRIIVGGAAFAGKPDLFRQVGADAASDDARRAPALAESLLDLPARPC</sequence>
<evidence type="ECO:0000313" key="2">
    <source>
        <dbReference type="EMBL" id="MET3691770.1"/>
    </source>
</evidence>
<dbReference type="Gene3D" id="3.40.50.280">
    <property type="entry name" value="Cobalamin-binding domain"/>
    <property type="match status" value="1"/>
</dbReference>
<evidence type="ECO:0000313" key="3">
    <source>
        <dbReference type="Proteomes" id="UP001549145"/>
    </source>
</evidence>
<dbReference type="RefSeq" id="WP_238277057.1">
    <property type="nucleotide sequence ID" value="NZ_BPQL01000019.1"/>
</dbReference>
<dbReference type="InterPro" id="IPR036724">
    <property type="entry name" value="Cobalamin-bd_sf"/>
</dbReference>
<organism evidence="2 3">
    <name type="scientific">Methylobacterium goesingense</name>
    <dbReference type="NCBI Taxonomy" id="243690"/>
    <lineage>
        <taxon>Bacteria</taxon>
        <taxon>Pseudomonadati</taxon>
        <taxon>Pseudomonadota</taxon>
        <taxon>Alphaproteobacteria</taxon>
        <taxon>Hyphomicrobiales</taxon>
        <taxon>Methylobacteriaceae</taxon>
        <taxon>Methylobacterium</taxon>
    </lineage>
</organism>
<dbReference type="Pfam" id="PF02310">
    <property type="entry name" value="B12-binding"/>
    <property type="match status" value="1"/>
</dbReference>
<dbReference type="CDD" id="cd02065">
    <property type="entry name" value="B12-binding_like"/>
    <property type="match status" value="1"/>
</dbReference>
<accession>A0ABV2L4S9</accession>
<proteinExistence type="predicted"/>
<feature type="domain" description="B12-binding" evidence="1">
    <location>
        <begin position="165"/>
        <end position="294"/>
    </location>
</feature>
<dbReference type="SUPFAM" id="SSF52242">
    <property type="entry name" value="Cobalamin (vitamin B12)-binding domain"/>
    <property type="match status" value="1"/>
</dbReference>